<sequence>MRRSRLSQYKQNKLIELFIAGVTARTAAQLVGVNKNTAAYYFHRLRLLIFHNSLHLEMFDGEVEVDESYFGGQRKGKCGRGAAGKVAVFGLLKRNGKVYTVAVPNTQTATLLLIIREQVKPDSIVYTDCYKSYDVLDVSEFSYFRINHSTHFAERQNHINGIENFWNQAKRHLRKFNGIPKEHFELYLKECEWRFNHSEIKVQISILEHLVKQNLF</sequence>
<proteinExistence type="predicted"/>
<dbReference type="EMBL" id="JADION010000038">
    <property type="protein sequence ID" value="MBF4102917.1"/>
    <property type="molecule type" value="Genomic_DNA"/>
</dbReference>
<accession>A0A930US11</accession>
<feature type="domain" description="ISXO2-like transposase" evidence="1">
    <location>
        <begin position="58"/>
        <end position="196"/>
    </location>
</feature>
<evidence type="ECO:0000259" key="1">
    <source>
        <dbReference type="SMART" id="SM01126"/>
    </source>
</evidence>
<reference evidence="2" key="1">
    <citation type="submission" date="2020-11" db="EMBL/GenBank/DDBJ databases">
        <title>Gallibacterium anatis 1637, full genome, WGS.</title>
        <authorList>
            <person name="Laishevtcev A.I."/>
            <person name="Yakimova E.A."/>
            <person name="Petkovich D."/>
            <person name="Stepanova T.V."/>
            <person name="Kalendr R.S."/>
            <person name="Rubalsky E.O."/>
            <person name="Zulkarneev E.R."/>
            <person name="Aleshkin A.V."/>
        </authorList>
    </citation>
    <scope>NUCLEOTIDE SEQUENCE</scope>
    <source>
        <strain evidence="2">1637</strain>
    </source>
</reference>
<evidence type="ECO:0000313" key="2">
    <source>
        <dbReference type="EMBL" id="MBF4102917.1"/>
    </source>
</evidence>
<dbReference type="PANTHER" id="PTHR47163:SF2">
    <property type="entry name" value="SI:DKEY-17M8.2"/>
    <property type="match status" value="1"/>
</dbReference>
<dbReference type="NCBIfam" id="NF033547">
    <property type="entry name" value="transpos_IS1595"/>
    <property type="match status" value="1"/>
</dbReference>
<dbReference type="PANTHER" id="PTHR47163">
    <property type="entry name" value="DDE_TNP_IS1595 DOMAIN-CONTAINING PROTEIN"/>
    <property type="match status" value="1"/>
</dbReference>
<dbReference type="SMART" id="SM01126">
    <property type="entry name" value="DDE_Tnp_IS1595"/>
    <property type="match status" value="1"/>
</dbReference>
<dbReference type="InterPro" id="IPR053164">
    <property type="entry name" value="IS1016-like_transposase"/>
</dbReference>
<name>A0A930US11_9PAST</name>
<protein>
    <submittedName>
        <fullName evidence="2">IS1595 family transposase</fullName>
    </submittedName>
</protein>
<gene>
    <name evidence="2" type="ORF">INT80_11820</name>
</gene>
<dbReference type="AlphaFoldDB" id="A0A930US11"/>
<dbReference type="InterPro" id="IPR024445">
    <property type="entry name" value="Tnp_ISXO2-like"/>
</dbReference>
<organism evidence="2">
    <name type="scientific">Gallibacterium anatis</name>
    <dbReference type="NCBI Taxonomy" id="750"/>
    <lineage>
        <taxon>Bacteria</taxon>
        <taxon>Pseudomonadati</taxon>
        <taxon>Pseudomonadota</taxon>
        <taxon>Gammaproteobacteria</taxon>
        <taxon>Pasteurellales</taxon>
        <taxon>Pasteurellaceae</taxon>
        <taxon>Gallibacterium</taxon>
    </lineage>
</organism>
<dbReference type="Pfam" id="PF12762">
    <property type="entry name" value="DDE_Tnp_IS1595"/>
    <property type="match status" value="1"/>
</dbReference>
<comment type="caution">
    <text evidence="2">The sequence shown here is derived from an EMBL/GenBank/DDBJ whole genome shotgun (WGS) entry which is preliminary data.</text>
</comment>